<keyword evidence="7" id="KW-1185">Reference proteome</keyword>
<dbReference type="GeneID" id="102821676"/>
<dbReference type="PROSITE" id="PS50003">
    <property type="entry name" value="PH_DOMAIN"/>
    <property type="match status" value="1"/>
</dbReference>
<dbReference type="GO" id="GO:0007015">
    <property type="term" value="P:actin filament organization"/>
    <property type="evidence" value="ECO:0007669"/>
    <property type="project" value="TreeGrafter"/>
</dbReference>
<dbReference type="Pfam" id="PF00620">
    <property type="entry name" value="RhoGAP"/>
    <property type="match status" value="1"/>
</dbReference>
<name>A0A9B0TM73_CHRAS</name>
<dbReference type="GO" id="GO:0051058">
    <property type="term" value="P:negative regulation of small GTPase mediated signal transduction"/>
    <property type="evidence" value="ECO:0007669"/>
    <property type="project" value="TreeGrafter"/>
</dbReference>
<keyword evidence="3" id="KW-0175">Coiled coil</keyword>
<reference evidence="8" key="1">
    <citation type="submission" date="2025-08" db="UniProtKB">
        <authorList>
            <consortium name="RefSeq"/>
        </authorList>
    </citation>
    <scope>IDENTIFICATION</scope>
    <source>
        <tissue evidence="8">Spleen</tissue>
    </source>
</reference>
<keyword evidence="1" id="KW-0343">GTPase activation</keyword>
<dbReference type="PROSITE" id="PS50238">
    <property type="entry name" value="RHOGAP"/>
    <property type="match status" value="1"/>
</dbReference>
<dbReference type="SUPFAM" id="SSF48350">
    <property type="entry name" value="GTPase activation domain, GAP"/>
    <property type="match status" value="1"/>
</dbReference>
<protein>
    <submittedName>
        <fullName evidence="8">LOW QUALITY PROTEIN: rho GTPase-activating protein 25</fullName>
    </submittedName>
</protein>
<evidence type="ECO:0000313" key="7">
    <source>
        <dbReference type="Proteomes" id="UP000504623"/>
    </source>
</evidence>
<dbReference type="Proteomes" id="UP000504623">
    <property type="component" value="Unplaced"/>
</dbReference>
<evidence type="ECO:0000259" key="5">
    <source>
        <dbReference type="PROSITE" id="PS50003"/>
    </source>
</evidence>
<dbReference type="Pfam" id="PF00169">
    <property type="entry name" value="PH"/>
    <property type="match status" value="1"/>
</dbReference>
<organism evidence="7 8">
    <name type="scientific">Chrysochloris asiatica</name>
    <name type="common">Cape golden mole</name>
    <dbReference type="NCBI Taxonomy" id="185453"/>
    <lineage>
        <taxon>Eukaryota</taxon>
        <taxon>Metazoa</taxon>
        <taxon>Chordata</taxon>
        <taxon>Craniata</taxon>
        <taxon>Vertebrata</taxon>
        <taxon>Euteleostomi</taxon>
        <taxon>Mammalia</taxon>
        <taxon>Eutheria</taxon>
        <taxon>Afrotheria</taxon>
        <taxon>Chrysochloridae</taxon>
        <taxon>Chrysochlorinae</taxon>
        <taxon>Chrysochloris</taxon>
    </lineage>
</organism>
<dbReference type="OrthoDB" id="185175at2759"/>
<feature type="domain" description="PH" evidence="5">
    <location>
        <begin position="40"/>
        <end position="145"/>
    </location>
</feature>
<dbReference type="GO" id="GO:0005096">
    <property type="term" value="F:GTPase activator activity"/>
    <property type="evidence" value="ECO:0007669"/>
    <property type="project" value="UniProtKB-KW"/>
</dbReference>
<dbReference type="CDD" id="cd04390">
    <property type="entry name" value="RhoGAP_ARHGAP22_24_25"/>
    <property type="match status" value="1"/>
</dbReference>
<dbReference type="InterPro" id="IPR011993">
    <property type="entry name" value="PH-like_dom_sf"/>
</dbReference>
<proteinExistence type="predicted"/>
<dbReference type="PANTHER" id="PTHR15228:SF20">
    <property type="entry name" value="RHO GTPASE-ACTIVATING PROTEIN 25"/>
    <property type="match status" value="1"/>
</dbReference>
<dbReference type="PANTHER" id="PTHR15228">
    <property type="entry name" value="SPERMATHECAL PHYSIOLOGY VARIANT"/>
    <property type="match status" value="1"/>
</dbReference>
<dbReference type="RefSeq" id="XP_006862999.1">
    <property type="nucleotide sequence ID" value="XM_006862937.1"/>
</dbReference>
<dbReference type="InterPro" id="IPR051025">
    <property type="entry name" value="RhoGAP"/>
</dbReference>
<dbReference type="Gene3D" id="1.10.555.10">
    <property type="entry name" value="Rho GTPase activation protein"/>
    <property type="match status" value="1"/>
</dbReference>
<dbReference type="InterPro" id="IPR000198">
    <property type="entry name" value="RhoGAP_dom"/>
</dbReference>
<dbReference type="InterPro" id="IPR001849">
    <property type="entry name" value="PH_domain"/>
</dbReference>
<evidence type="ECO:0000259" key="6">
    <source>
        <dbReference type="PROSITE" id="PS50238"/>
    </source>
</evidence>
<dbReference type="CDD" id="cd13263">
    <property type="entry name" value="PH_RhoGap25-like"/>
    <property type="match status" value="1"/>
</dbReference>
<evidence type="ECO:0000256" key="2">
    <source>
        <dbReference type="ARBA" id="ARBA00022553"/>
    </source>
</evidence>
<evidence type="ECO:0000256" key="3">
    <source>
        <dbReference type="ARBA" id="ARBA00023054"/>
    </source>
</evidence>
<dbReference type="SUPFAM" id="SSF50729">
    <property type="entry name" value="PH domain-like"/>
    <property type="match status" value="1"/>
</dbReference>
<dbReference type="Gene3D" id="2.30.29.30">
    <property type="entry name" value="Pleckstrin-homology domain (PH domain)/Phosphotyrosine-binding domain (PTB)"/>
    <property type="match status" value="1"/>
</dbReference>
<dbReference type="AlphaFoldDB" id="A0A9B0TM73"/>
<feature type="domain" description="Rho-GAP" evidence="6">
    <location>
        <begin position="154"/>
        <end position="348"/>
    </location>
</feature>
<dbReference type="GO" id="GO:0007165">
    <property type="term" value="P:signal transduction"/>
    <property type="evidence" value="ECO:0007669"/>
    <property type="project" value="InterPro"/>
</dbReference>
<evidence type="ECO:0000256" key="4">
    <source>
        <dbReference type="SAM" id="MobiDB-lite"/>
    </source>
</evidence>
<feature type="compositionally biased region" description="Basic and acidic residues" evidence="4">
    <location>
        <begin position="415"/>
        <end position="425"/>
    </location>
</feature>
<dbReference type="CTD" id="9938"/>
<dbReference type="SMART" id="SM00324">
    <property type="entry name" value="RhoGAP"/>
    <property type="match status" value="1"/>
</dbReference>
<dbReference type="GO" id="GO:0006911">
    <property type="term" value="P:phagocytosis, engulfment"/>
    <property type="evidence" value="ECO:0007669"/>
    <property type="project" value="TreeGrafter"/>
</dbReference>
<gene>
    <name evidence="8" type="primary">ARHGAP25</name>
</gene>
<dbReference type="GO" id="GO:0001891">
    <property type="term" value="C:phagocytic cup"/>
    <property type="evidence" value="ECO:0007669"/>
    <property type="project" value="TreeGrafter"/>
</dbReference>
<evidence type="ECO:0000313" key="8">
    <source>
        <dbReference type="RefSeq" id="XP_006862999.1"/>
    </source>
</evidence>
<feature type="compositionally biased region" description="Low complexity" evidence="4">
    <location>
        <begin position="386"/>
        <end position="402"/>
    </location>
</feature>
<dbReference type="SMART" id="SM00233">
    <property type="entry name" value="PH"/>
    <property type="match status" value="1"/>
</dbReference>
<feature type="region of interest" description="Disordered" evidence="4">
    <location>
        <begin position="473"/>
        <end position="542"/>
    </location>
</feature>
<keyword evidence="2" id="KW-0597">Phosphoprotein</keyword>
<dbReference type="InterPro" id="IPR008936">
    <property type="entry name" value="Rho_GTPase_activation_prot"/>
</dbReference>
<feature type="compositionally biased region" description="Basic and acidic residues" evidence="4">
    <location>
        <begin position="473"/>
        <end position="483"/>
    </location>
</feature>
<evidence type="ECO:0000256" key="1">
    <source>
        <dbReference type="ARBA" id="ARBA00022468"/>
    </source>
</evidence>
<accession>A0A9B0TM73</accession>
<feature type="compositionally biased region" description="Polar residues" evidence="4">
    <location>
        <begin position="484"/>
        <end position="498"/>
    </location>
</feature>
<sequence>MSLSQSVCLFVSIVRSQSVMTGEQMAAFHSSSSTPNPLERPIKMGWLKKQRSFVKNWQQRYFVLRAQQLYYYKDEEDMKPQGSMYLPGSTIKEIATNPEEAGKFVFEVIPVSWYQNRSGQDSYVLMASSQTEMEEWVKFLRRVAGTPSGVVFGQRLDETVAYEQKFGPHLVPILVETCVEFILEHGLNEEGIFRLPGQDNLVKQLRDAFDAGERPSFSRDTDVHTVASLLKLYLRDLPEPVVPWSQYEGFLLCGQLMNADEAKAQQELKKHLSTLPRDNYNLLSYICRFLHEIQLNCAINKMSVDNLATVIGVNLIRSKVEDPAVIMRGTPQIQRVMTMMIRDHEVLFPKSKDAPLSPPAQKNDPKKTPVARSSVGWDATEDAPVSQTDSFNNTTSDSDTTSPTGFQLSDTYMDDSSKSSRENPGDWKLQSRKRTQTLPNRKCFLTSSLHGSSSSKVEIFQNEFWSPLETKAREGHQRAKSQDLRQLSDFQRTSTYDNVPTLPASPEDKASAPSSHTCDCKRDTLASPNSEAGPRIKDSVEQELESSQRLVQELLKEIETQKQTYEEQIKNLEKENYDVWAKVVRLNEELEKEKKSAALEISFRNMECSQEDVEKGNKALEEAKDFVKSVKEPKTDA</sequence>
<feature type="region of interest" description="Disordered" evidence="4">
    <location>
        <begin position="350"/>
        <end position="434"/>
    </location>
</feature>
<dbReference type="FunFam" id="1.10.555.10:FF:000015">
    <property type="entry name" value="rho GTPase-activating protein 25 isoform X1"/>
    <property type="match status" value="1"/>
</dbReference>